<proteinExistence type="predicted"/>
<dbReference type="EMBL" id="CP058529">
    <property type="protein sequence ID" value="QLG28649.1"/>
    <property type="molecule type" value="Genomic_DNA"/>
</dbReference>
<evidence type="ECO:0000313" key="1">
    <source>
        <dbReference type="EMBL" id="QLG28649.1"/>
    </source>
</evidence>
<dbReference type="Proteomes" id="UP000509750">
    <property type="component" value="Chromosome"/>
</dbReference>
<dbReference type="GeneID" id="56030033"/>
<gene>
    <name evidence="1" type="ORF">HUG10_14330</name>
</gene>
<keyword evidence="2" id="KW-1185">Reference proteome</keyword>
<evidence type="ECO:0000313" key="2">
    <source>
        <dbReference type="Proteomes" id="UP000509750"/>
    </source>
</evidence>
<organism evidence="1 2">
    <name type="scientific">Halorarum halophilum</name>
    <dbReference type="NCBI Taxonomy" id="2743090"/>
    <lineage>
        <taxon>Archaea</taxon>
        <taxon>Methanobacteriati</taxon>
        <taxon>Methanobacteriota</taxon>
        <taxon>Stenosarchaea group</taxon>
        <taxon>Halobacteria</taxon>
        <taxon>Halobacteriales</taxon>
        <taxon>Haloferacaceae</taxon>
        <taxon>Halorarum</taxon>
    </lineage>
</organism>
<dbReference type="RefSeq" id="WP_179170223.1">
    <property type="nucleotide sequence ID" value="NZ_CP058529.1"/>
</dbReference>
<name>A0A7D5GYJ6_9EURY</name>
<sequence length="61" mass="6236">MTRNTTRTIRAIILATLMITSVVAMNVSLVGTVLADQGTAVGNAEELTGFDATANGEPVSA</sequence>
<dbReference type="AlphaFoldDB" id="A0A7D5GYJ6"/>
<accession>A0A7D5GYJ6</accession>
<dbReference type="InterPro" id="IPR026452">
    <property type="entry name" value="Surf_glycop_sig_pep"/>
</dbReference>
<dbReference type="KEGG" id="halg:HUG10_14330"/>
<reference evidence="1 2" key="1">
    <citation type="submission" date="2020-07" db="EMBL/GenBank/DDBJ databases">
        <title>Gai3-2, isolated from salt lake.</title>
        <authorList>
            <person name="Cui H."/>
            <person name="Shi X."/>
        </authorList>
    </citation>
    <scope>NUCLEOTIDE SEQUENCE [LARGE SCALE GENOMIC DNA]</scope>
    <source>
        <strain evidence="1 2">Gai3-2</strain>
    </source>
</reference>
<protein>
    <submittedName>
        <fullName evidence="1">Uncharacterized protein</fullName>
    </submittedName>
</protein>
<dbReference type="NCBIfam" id="TIGR04207">
    <property type="entry name" value="halo_sig_pep"/>
    <property type="match status" value="1"/>
</dbReference>